<dbReference type="CDD" id="cd03801">
    <property type="entry name" value="GT4_PimA-like"/>
    <property type="match status" value="1"/>
</dbReference>
<evidence type="ECO:0000259" key="1">
    <source>
        <dbReference type="Pfam" id="PF00534"/>
    </source>
</evidence>
<accession>A0AAC9I6S2</accession>
<sequence>MRVLWIVNTIFPAPSEKLGIIKPVLGGWMYGLAEQVAKQAGIKLGIVTTHSSSNFIKMQISGIDYFLIPCKDKTKYDVNLEPFWVKICEDFMPDIIHIHGTEYAHGLSCIRKFPNLRYIVSIQGLVGIYSRYYFAGISSGEIFTNITFRDLIKRDTIFQAKQKFANRGNLENEYLINSKHAIGRTGWDFAHVKSVNPNINYHFCNESLRDGFYTAEKWKLESCEPYTIFLSQAGYPIKGLHKVIEAASLLTKDYPKLKIRIGGVNIISNAKIIDRIKRTGYGKYIGKLIEKNKLEKNVLFLGSLSEEQMILEYQNSNVFICPSSIENSPNSLGEAQLIGVPTIASYSGGTPDMIESGKTGLLYRFEEIEMLAENIRKIFSDSKLVSQISENSIISASLRHDREINLEKTISIYNKIANS</sequence>
<feature type="domain" description="Glycosyl transferase family 1" evidence="1">
    <location>
        <begin position="223"/>
        <end position="392"/>
    </location>
</feature>
<dbReference type="InterPro" id="IPR001296">
    <property type="entry name" value="Glyco_trans_1"/>
</dbReference>
<dbReference type="EMBL" id="CP017479">
    <property type="protein sequence ID" value="AOW11195.1"/>
    <property type="molecule type" value="Genomic_DNA"/>
</dbReference>
<dbReference type="InterPro" id="IPR050194">
    <property type="entry name" value="Glycosyltransferase_grp1"/>
</dbReference>
<evidence type="ECO:0000313" key="3">
    <source>
        <dbReference type="Proteomes" id="UP000175968"/>
    </source>
</evidence>
<dbReference type="Gene3D" id="3.40.50.2000">
    <property type="entry name" value="Glycogen Phosphorylase B"/>
    <property type="match status" value="2"/>
</dbReference>
<gene>
    <name evidence="2" type="ORF">EM308_00765</name>
</gene>
<dbReference type="PANTHER" id="PTHR45947:SF3">
    <property type="entry name" value="SULFOQUINOVOSYL TRANSFERASE SQD2"/>
    <property type="match status" value="1"/>
</dbReference>
<organism evidence="2 3">
    <name type="scientific">Flavobacterium gilvum</name>
    <dbReference type="NCBI Taxonomy" id="1492737"/>
    <lineage>
        <taxon>Bacteria</taxon>
        <taxon>Pseudomonadati</taxon>
        <taxon>Bacteroidota</taxon>
        <taxon>Flavobacteriia</taxon>
        <taxon>Flavobacteriales</taxon>
        <taxon>Flavobacteriaceae</taxon>
        <taxon>Flavobacterium</taxon>
    </lineage>
</organism>
<dbReference type="Proteomes" id="UP000175968">
    <property type="component" value="Chromosome"/>
</dbReference>
<dbReference type="Pfam" id="PF00534">
    <property type="entry name" value="Glycos_transf_1"/>
    <property type="match status" value="1"/>
</dbReference>
<keyword evidence="3" id="KW-1185">Reference proteome</keyword>
<evidence type="ECO:0000313" key="2">
    <source>
        <dbReference type="EMBL" id="AOW11195.1"/>
    </source>
</evidence>
<proteinExistence type="predicted"/>
<dbReference type="GO" id="GO:0016757">
    <property type="term" value="F:glycosyltransferase activity"/>
    <property type="evidence" value="ECO:0007669"/>
    <property type="project" value="InterPro"/>
</dbReference>
<reference evidence="2 3" key="1">
    <citation type="submission" date="2016-10" db="EMBL/GenBank/DDBJ databases">
        <title>Flavobacterium gilvum sp. nov., isolated from stream water.</title>
        <authorList>
            <person name="Shin S.-K."/>
            <person name="Cho Y.-J."/>
            <person name="Yi H."/>
        </authorList>
    </citation>
    <scope>NUCLEOTIDE SEQUENCE [LARGE SCALE GENOMIC DNA]</scope>
    <source>
        <strain evidence="2 3">EM1308</strain>
    </source>
</reference>
<dbReference type="RefSeq" id="WP_035637437.1">
    <property type="nucleotide sequence ID" value="NZ_CP017479.1"/>
</dbReference>
<dbReference type="KEGG" id="fgl:EM308_00765"/>
<dbReference type="SUPFAM" id="SSF53756">
    <property type="entry name" value="UDP-Glycosyltransferase/glycogen phosphorylase"/>
    <property type="match status" value="1"/>
</dbReference>
<protein>
    <recommendedName>
        <fullName evidence="1">Glycosyl transferase family 1 domain-containing protein</fullName>
    </recommendedName>
</protein>
<dbReference type="PANTHER" id="PTHR45947">
    <property type="entry name" value="SULFOQUINOVOSYL TRANSFERASE SQD2"/>
    <property type="match status" value="1"/>
</dbReference>
<dbReference type="AlphaFoldDB" id="A0AAC9I6S2"/>
<name>A0AAC9I6S2_9FLAO</name>